<dbReference type="RefSeq" id="WP_205185208.1">
    <property type="nucleotide sequence ID" value="NZ_JAFBFC010000002.1"/>
</dbReference>
<dbReference type="Pfam" id="PF00350">
    <property type="entry name" value="Dynamin_N"/>
    <property type="match status" value="1"/>
</dbReference>
<keyword evidence="5 7" id="KW-0472">Membrane</keyword>
<feature type="coiled-coil region" evidence="6">
    <location>
        <begin position="570"/>
        <end position="625"/>
    </location>
</feature>
<gene>
    <name evidence="10" type="ORF">JOC83_001180</name>
</gene>
<evidence type="ECO:0000259" key="8">
    <source>
        <dbReference type="Pfam" id="PF00350"/>
    </source>
</evidence>
<keyword evidence="11" id="KW-1185">Reference proteome</keyword>
<dbReference type="Proteomes" id="UP000809829">
    <property type="component" value="Unassembled WGS sequence"/>
</dbReference>
<evidence type="ECO:0000256" key="5">
    <source>
        <dbReference type="ARBA" id="ARBA00023136"/>
    </source>
</evidence>
<dbReference type="Pfam" id="PF21808">
    <property type="entry name" value="Dynamin-like_hel_bact"/>
    <property type="match status" value="1"/>
</dbReference>
<keyword evidence="7" id="KW-0812">Transmembrane</keyword>
<feature type="domain" description="BDLP-like helical" evidence="9">
    <location>
        <begin position="279"/>
        <end position="461"/>
    </location>
</feature>
<evidence type="ECO:0000256" key="7">
    <source>
        <dbReference type="SAM" id="Phobius"/>
    </source>
</evidence>
<protein>
    <submittedName>
        <fullName evidence="10">GTPase SAR1 family protein</fullName>
    </submittedName>
</protein>
<comment type="caution">
    <text evidence="10">The sequence shown here is derived from an EMBL/GenBank/DDBJ whole genome shotgun (WGS) entry which is preliminary data.</text>
</comment>
<dbReference type="PANTHER" id="PTHR10465">
    <property type="entry name" value="TRANSMEMBRANE GTPASE FZO1"/>
    <property type="match status" value="1"/>
</dbReference>
<sequence length="637" mass="73433">MSQLSLFQEKKGQVIKQLMRLDKLTEDMNLRFLSKQLTDTILAIHREEFEIIVVGEFSNGKSTFVNALLGKEILPASVRPTTAILNKVYYNEKRSHKLFYRNSKFPPKEINEELFKKIIAPSEPIDGDENTLVNLKKSVELIKSIDHAEIGYPVELCKNDIVLIDSPGTNDLDPDREAITNHYIPKSDAAIIVLNATRALSESEVSFLRDRVLSADINKIFFVINFKDLLRKDGDLEKVYQYVKKELSGIVDDPRLFFVSSRHALLQRRLANGEDLPKQRRPLLPLEQTGFQELERELLDFLQYERGAVKLEKPINRGLKVSREILDKHIPFERLSLNNNITNLQEQSQQLRQQLDDTRRIGNETAQKIQWKITQEGSNIKNWYEKELYKIADSAEATLQHQYYQGCNVDTLRRSIESTAAPLERNLHEEFKKEVEKRVSDVIQVESQQLENAFSAFDDRFVTLLSESSSGYHDGMNFSDILMNHTGKITAIMIASTIISSFWLLPGALLISGLFVIGGFIFDGIHAVLRFITGRDYVYEKLKKEINHRFRANIPEKVRQFNGKWSDVAIKVTEQYKEIINEQIEEKENQLMSLIRNNQMSTQEINTLLAKLDEQEKEVQDIMTQLEGSHLKMTVGV</sequence>
<keyword evidence="2" id="KW-0547">Nucleotide-binding</keyword>
<comment type="subcellular location">
    <subcellularLocation>
        <location evidence="1">Membrane</location>
    </subcellularLocation>
</comment>
<evidence type="ECO:0000313" key="10">
    <source>
        <dbReference type="EMBL" id="MBM7702346.1"/>
    </source>
</evidence>
<feature type="transmembrane region" description="Helical" evidence="7">
    <location>
        <begin position="502"/>
        <end position="522"/>
    </location>
</feature>
<dbReference type="InterPro" id="IPR049399">
    <property type="entry name" value="BDLP-like_hel"/>
</dbReference>
<evidence type="ECO:0000256" key="1">
    <source>
        <dbReference type="ARBA" id="ARBA00004370"/>
    </source>
</evidence>
<keyword evidence="7" id="KW-1133">Transmembrane helix</keyword>
<keyword evidence="3" id="KW-0378">Hydrolase</keyword>
<evidence type="ECO:0000259" key="9">
    <source>
        <dbReference type="Pfam" id="PF21808"/>
    </source>
</evidence>
<organism evidence="10 11">
    <name type="scientific">Priestia iocasae</name>
    <dbReference type="NCBI Taxonomy" id="2291674"/>
    <lineage>
        <taxon>Bacteria</taxon>
        <taxon>Bacillati</taxon>
        <taxon>Bacillota</taxon>
        <taxon>Bacilli</taxon>
        <taxon>Bacillales</taxon>
        <taxon>Bacillaceae</taxon>
        <taxon>Priestia</taxon>
    </lineage>
</organism>
<keyword evidence="4" id="KW-0342">GTP-binding</keyword>
<evidence type="ECO:0000256" key="6">
    <source>
        <dbReference type="SAM" id="Coils"/>
    </source>
</evidence>
<dbReference type="InterPro" id="IPR027094">
    <property type="entry name" value="Mitofusin_fam"/>
</dbReference>
<dbReference type="EMBL" id="JAFBFC010000002">
    <property type="protein sequence ID" value="MBM7702346.1"/>
    <property type="molecule type" value="Genomic_DNA"/>
</dbReference>
<proteinExistence type="predicted"/>
<dbReference type="CDD" id="cd09912">
    <property type="entry name" value="DLP_2"/>
    <property type="match status" value="1"/>
</dbReference>
<evidence type="ECO:0000256" key="4">
    <source>
        <dbReference type="ARBA" id="ARBA00023134"/>
    </source>
</evidence>
<dbReference type="PANTHER" id="PTHR10465:SF0">
    <property type="entry name" value="SARCALUMENIN"/>
    <property type="match status" value="1"/>
</dbReference>
<dbReference type="InterPro" id="IPR045063">
    <property type="entry name" value="Dynamin_N"/>
</dbReference>
<reference evidence="10 11" key="1">
    <citation type="submission" date="2021-01" db="EMBL/GenBank/DDBJ databases">
        <title>Genomic Encyclopedia of Type Strains, Phase IV (KMG-IV): sequencing the most valuable type-strain genomes for metagenomic binning, comparative biology and taxonomic classification.</title>
        <authorList>
            <person name="Goeker M."/>
        </authorList>
    </citation>
    <scope>NUCLEOTIDE SEQUENCE [LARGE SCALE GENOMIC DNA]</scope>
    <source>
        <strain evidence="10 11">DSM 104297</strain>
    </source>
</reference>
<accession>A0ABS2QUE6</accession>
<dbReference type="InterPro" id="IPR027417">
    <property type="entry name" value="P-loop_NTPase"/>
</dbReference>
<keyword evidence="6" id="KW-0175">Coiled coil</keyword>
<evidence type="ECO:0000313" key="11">
    <source>
        <dbReference type="Proteomes" id="UP000809829"/>
    </source>
</evidence>
<evidence type="ECO:0000256" key="2">
    <source>
        <dbReference type="ARBA" id="ARBA00022741"/>
    </source>
</evidence>
<dbReference type="SUPFAM" id="SSF52540">
    <property type="entry name" value="P-loop containing nucleoside triphosphate hydrolases"/>
    <property type="match status" value="1"/>
</dbReference>
<feature type="domain" description="Dynamin N-terminal" evidence="8">
    <location>
        <begin position="51"/>
        <end position="225"/>
    </location>
</feature>
<dbReference type="Gene3D" id="3.40.50.300">
    <property type="entry name" value="P-loop containing nucleotide triphosphate hydrolases"/>
    <property type="match status" value="1"/>
</dbReference>
<name>A0ABS2QUE6_9BACI</name>
<evidence type="ECO:0000256" key="3">
    <source>
        <dbReference type="ARBA" id="ARBA00022801"/>
    </source>
</evidence>
<feature type="coiled-coil region" evidence="6">
    <location>
        <begin position="334"/>
        <end position="361"/>
    </location>
</feature>